<dbReference type="EMBL" id="JAMDLW010000032">
    <property type="protein sequence ID" value="MCY9522207.1"/>
    <property type="molecule type" value="Genomic_DNA"/>
</dbReference>
<organism evidence="2 3">
    <name type="scientific">Paenibacillus apiarius</name>
    <dbReference type="NCBI Taxonomy" id="46240"/>
    <lineage>
        <taxon>Bacteria</taxon>
        <taxon>Bacillati</taxon>
        <taxon>Bacillota</taxon>
        <taxon>Bacilli</taxon>
        <taxon>Bacillales</taxon>
        <taxon>Paenibacillaceae</taxon>
        <taxon>Paenibacillus</taxon>
    </lineage>
</organism>
<gene>
    <name evidence="2" type="ORF">M5X09_21555</name>
</gene>
<evidence type="ECO:0000313" key="3">
    <source>
        <dbReference type="Proteomes" id="UP001207626"/>
    </source>
</evidence>
<comment type="caution">
    <text evidence="2">The sequence shown here is derived from an EMBL/GenBank/DDBJ whole genome shotgun (WGS) entry which is preliminary data.</text>
</comment>
<keyword evidence="1" id="KW-0732">Signal</keyword>
<accession>A0ABT4DXW6</accession>
<evidence type="ECO:0000256" key="1">
    <source>
        <dbReference type="SAM" id="SignalP"/>
    </source>
</evidence>
<dbReference type="RefSeq" id="WP_087434576.1">
    <property type="nucleotide sequence ID" value="NZ_JAMDLV010000070.1"/>
</dbReference>
<feature type="chain" id="PRO_5046311556" description="DUF4367 domain-containing protein" evidence="1">
    <location>
        <begin position="25"/>
        <end position="259"/>
    </location>
</feature>
<keyword evidence="3" id="KW-1185">Reference proteome</keyword>
<sequence>MKTTMKLAIATLSSMLLFSSMNLAVEAAPSPIVKDIAVKTAAAKALTAKEKMEKEEMDRLDKILEKNPDDTYCVYVSNDKSKKSGLEFFYMGASSPEFNTYADYMKKASTLKGTVLQQPSAMPEEYTFAKGGIHGEIDQRFQKELKAEAKKKGKEVYSKKYNWSKADSIKLEYTNGENNLIMSYIAFDPKGVTIDQKGYSYQSSAEIIKKNPKFANNPELIRNTLIWFEKGKQFTITTNPENPLTKEKLIKLAETMVRK</sequence>
<proteinExistence type="predicted"/>
<dbReference type="Proteomes" id="UP001207626">
    <property type="component" value="Unassembled WGS sequence"/>
</dbReference>
<reference evidence="2 3" key="1">
    <citation type="submission" date="2022-05" db="EMBL/GenBank/DDBJ databases">
        <title>Genome Sequencing of Bee-Associated Microbes.</title>
        <authorList>
            <person name="Dunlap C."/>
        </authorList>
    </citation>
    <scope>NUCLEOTIDE SEQUENCE [LARGE SCALE GENOMIC DNA]</scope>
    <source>
        <strain evidence="2 3">NRRL NRS-1438</strain>
    </source>
</reference>
<name>A0ABT4DXW6_9BACL</name>
<protein>
    <recommendedName>
        <fullName evidence="4">DUF4367 domain-containing protein</fullName>
    </recommendedName>
</protein>
<evidence type="ECO:0008006" key="4">
    <source>
        <dbReference type="Google" id="ProtNLM"/>
    </source>
</evidence>
<evidence type="ECO:0000313" key="2">
    <source>
        <dbReference type="EMBL" id="MCY9522207.1"/>
    </source>
</evidence>
<feature type="signal peptide" evidence="1">
    <location>
        <begin position="1"/>
        <end position="24"/>
    </location>
</feature>